<proteinExistence type="predicted"/>
<evidence type="ECO:0000313" key="2">
    <source>
        <dbReference type="EMBL" id="KAE8697673.1"/>
    </source>
</evidence>
<feature type="signal peptide" evidence="1">
    <location>
        <begin position="1"/>
        <end position="22"/>
    </location>
</feature>
<name>A0A6A3A0Y3_HIBSY</name>
<evidence type="ECO:0000256" key="1">
    <source>
        <dbReference type="SAM" id="SignalP"/>
    </source>
</evidence>
<keyword evidence="1" id="KW-0732">Signal</keyword>
<gene>
    <name evidence="2" type="ORF">F3Y22_tig00110610pilonHSYRG00051</name>
</gene>
<comment type="caution">
    <text evidence="2">The sequence shown here is derived from an EMBL/GenBank/DDBJ whole genome shotgun (WGS) entry which is preliminary data.</text>
</comment>
<accession>A0A6A3A0Y3</accession>
<organism evidence="2 3">
    <name type="scientific">Hibiscus syriacus</name>
    <name type="common">Rose of Sharon</name>
    <dbReference type="NCBI Taxonomy" id="106335"/>
    <lineage>
        <taxon>Eukaryota</taxon>
        <taxon>Viridiplantae</taxon>
        <taxon>Streptophyta</taxon>
        <taxon>Embryophyta</taxon>
        <taxon>Tracheophyta</taxon>
        <taxon>Spermatophyta</taxon>
        <taxon>Magnoliopsida</taxon>
        <taxon>eudicotyledons</taxon>
        <taxon>Gunneridae</taxon>
        <taxon>Pentapetalae</taxon>
        <taxon>rosids</taxon>
        <taxon>malvids</taxon>
        <taxon>Malvales</taxon>
        <taxon>Malvaceae</taxon>
        <taxon>Malvoideae</taxon>
        <taxon>Hibiscus</taxon>
    </lineage>
</organism>
<dbReference type="Proteomes" id="UP000436088">
    <property type="component" value="Unassembled WGS sequence"/>
</dbReference>
<reference evidence="2" key="1">
    <citation type="submission" date="2019-09" db="EMBL/GenBank/DDBJ databases">
        <title>Draft genome information of white flower Hibiscus syriacus.</title>
        <authorList>
            <person name="Kim Y.-M."/>
        </authorList>
    </citation>
    <scope>NUCLEOTIDE SEQUENCE [LARGE SCALE GENOMIC DNA]</scope>
    <source>
        <strain evidence="2">YM2019G1</strain>
    </source>
</reference>
<dbReference type="EMBL" id="VEPZ02001049">
    <property type="protein sequence ID" value="KAE8697673.1"/>
    <property type="molecule type" value="Genomic_DNA"/>
</dbReference>
<sequence length="98" mass="11206">MNRVLIRVLPLSIFLLFHVSNSENEEVKQSLVRFVDQLAAENVERDQSWGWNMTSDPCKDKWKGVSSAVAVHQQGEIGNCKRLTHLYLNGYKSIRSTS</sequence>
<evidence type="ECO:0000313" key="3">
    <source>
        <dbReference type="Proteomes" id="UP000436088"/>
    </source>
</evidence>
<dbReference type="AlphaFoldDB" id="A0A6A3A0Y3"/>
<keyword evidence="3" id="KW-1185">Reference proteome</keyword>
<feature type="chain" id="PRO_5025562543" evidence="1">
    <location>
        <begin position="23"/>
        <end position="98"/>
    </location>
</feature>
<protein>
    <submittedName>
        <fullName evidence="2">Uncharacterized protein</fullName>
    </submittedName>
</protein>